<protein>
    <submittedName>
        <fullName evidence="1">Uncharacterized protein</fullName>
    </submittedName>
</protein>
<dbReference type="HOGENOM" id="CLU_2590037_0_0_1"/>
<proteinExistence type="predicted"/>
<accession>A0A0C2Y4S8</accession>
<organism evidence="1 2">
    <name type="scientific">Hebeloma cylindrosporum</name>
    <dbReference type="NCBI Taxonomy" id="76867"/>
    <lineage>
        <taxon>Eukaryota</taxon>
        <taxon>Fungi</taxon>
        <taxon>Dikarya</taxon>
        <taxon>Basidiomycota</taxon>
        <taxon>Agaricomycotina</taxon>
        <taxon>Agaricomycetes</taxon>
        <taxon>Agaricomycetidae</taxon>
        <taxon>Agaricales</taxon>
        <taxon>Agaricineae</taxon>
        <taxon>Hymenogastraceae</taxon>
        <taxon>Hebeloma</taxon>
    </lineage>
</organism>
<evidence type="ECO:0000313" key="2">
    <source>
        <dbReference type="Proteomes" id="UP000053424"/>
    </source>
</evidence>
<name>A0A0C2Y4S8_HEBCY</name>
<keyword evidence="2" id="KW-1185">Reference proteome</keyword>
<dbReference type="EMBL" id="KN831809">
    <property type="protein sequence ID" value="KIM36052.1"/>
    <property type="molecule type" value="Genomic_DNA"/>
</dbReference>
<evidence type="ECO:0000313" key="1">
    <source>
        <dbReference type="EMBL" id="KIM36052.1"/>
    </source>
</evidence>
<gene>
    <name evidence="1" type="ORF">M413DRAFT_449381</name>
</gene>
<reference evidence="2" key="2">
    <citation type="submission" date="2015-01" db="EMBL/GenBank/DDBJ databases">
        <title>Evolutionary Origins and Diversification of the Mycorrhizal Mutualists.</title>
        <authorList>
            <consortium name="DOE Joint Genome Institute"/>
            <consortium name="Mycorrhizal Genomics Consortium"/>
            <person name="Kohler A."/>
            <person name="Kuo A."/>
            <person name="Nagy L.G."/>
            <person name="Floudas D."/>
            <person name="Copeland A."/>
            <person name="Barry K.W."/>
            <person name="Cichocki N."/>
            <person name="Veneault-Fourrey C."/>
            <person name="LaButti K."/>
            <person name="Lindquist E.A."/>
            <person name="Lipzen A."/>
            <person name="Lundell T."/>
            <person name="Morin E."/>
            <person name="Murat C."/>
            <person name="Riley R."/>
            <person name="Ohm R."/>
            <person name="Sun H."/>
            <person name="Tunlid A."/>
            <person name="Henrissat B."/>
            <person name="Grigoriev I.V."/>
            <person name="Hibbett D.S."/>
            <person name="Martin F."/>
        </authorList>
    </citation>
    <scope>NUCLEOTIDE SEQUENCE [LARGE SCALE GENOMIC DNA]</scope>
    <source>
        <strain evidence="2">h7</strain>
    </source>
</reference>
<reference evidence="1 2" key="1">
    <citation type="submission" date="2014-04" db="EMBL/GenBank/DDBJ databases">
        <authorList>
            <consortium name="DOE Joint Genome Institute"/>
            <person name="Kuo A."/>
            <person name="Gay G."/>
            <person name="Dore J."/>
            <person name="Kohler A."/>
            <person name="Nagy L.G."/>
            <person name="Floudas D."/>
            <person name="Copeland A."/>
            <person name="Barry K.W."/>
            <person name="Cichocki N."/>
            <person name="Veneault-Fourrey C."/>
            <person name="LaButti K."/>
            <person name="Lindquist E.A."/>
            <person name="Lipzen A."/>
            <person name="Lundell T."/>
            <person name="Morin E."/>
            <person name="Murat C."/>
            <person name="Sun H."/>
            <person name="Tunlid A."/>
            <person name="Henrissat B."/>
            <person name="Grigoriev I.V."/>
            <person name="Hibbett D.S."/>
            <person name="Martin F."/>
            <person name="Nordberg H.P."/>
            <person name="Cantor M.N."/>
            <person name="Hua S.X."/>
        </authorList>
    </citation>
    <scope>NUCLEOTIDE SEQUENCE [LARGE SCALE GENOMIC DNA]</scope>
    <source>
        <strain evidence="2">h7</strain>
    </source>
</reference>
<dbReference type="AlphaFoldDB" id="A0A0C2Y4S8"/>
<dbReference type="Proteomes" id="UP000053424">
    <property type="component" value="Unassembled WGS sequence"/>
</dbReference>
<sequence length="80" mass="9134">MWWCQASGQLWVGAGRAHRENIQYDDPNSQLLQYRGSNRTIVRLDPSSSDIVLALLDQATYLRVGDYANARIRRAKPRSS</sequence>